<protein>
    <recommendedName>
        <fullName evidence="3">Methyltransferase domain-containing protein</fullName>
    </recommendedName>
</protein>
<organism evidence="1 2">
    <name type="scientific">Capronia coronata CBS 617.96</name>
    <dbReference type="NCBI Taxonomy" id="1182541"/>
    <lineage>
        <taxon>Eukaryota</taxon>
        <taxon>Fungi</taxon>
        <taxon>Dikarya</taxon>
        <taxon>Ascomycota</taxon>
        <taxon>Pezizomycotina</taxon>
        <taxon>Eurotiomycetes</taxon>
        <taxon>Chaetothyriomycetidae</taxon>
        <taxon>Chaetothyriales</taxon>
        <taxon>Herpotrichiellaceae</taxon>
        <taxon>Capronia</taxon>
    </lineage>
</organism>
<evidence type="ECO:0000313" key="2">
    <source>
        <dbReference type="Proteomes" id="UP000019484"/>
    </source>
</evidence>
<dbReference type="Pfam" id="PF13489">
    <property type="entry name" value="Methyltransf_23"/>
    <property type="match status" value="1"/>
</dbReference>
<keyword evidence="2" id="KW-1185">Reference proteome</keyword>
<dbReference type="AlphaFoldDB" id="W9YVL1"/>
<dbReference type="GO" id="GO:0008168">
    <property type="term" value="F:methyltransferase activity"/>
    <property type="evidence" value="ECO:0007669"/>
    <property type="project" value="TreeGrafter"/>
</dbReference>
<dbReference type="EMBL" id="AMWN01000002">
    <property type="protein sequence ID" value="EXJ93725.1"/>
    <property type="molecule type" value="Genomic_DNA"/>
</dbReference>
<reference evidence="1 2" key="1">
    <citation type="submission" date="2013-03" db="EMBL/GenBank/DDBJ databases">
        <title>The Genome Sequence of Capronia coronata CBS 617.96.</title>
        <authorList>
            <consortium name="The Broad Institute Genomics Platform"/>
            <person name="Cuomo C."/>
            <person name="de Hoog S."/>
            <person name="Gorbushina A."/>
            <person name="Walker B."/>
            <person name="Young S.K."/>
            <person name="Zeng Q."/>
            <person name="Gargeya S."/>
            <person name="Fitzgerald M."/>
            <person name="Haas B."/>
            <person name="Abouelleil A."/>
            <person name="Allen A.W."/>
            <person name="Alvarado L."/>
            <person name="Arachchi H.M."/>
            <person name="Berlin A.M."/>
            <person name="Chapman S.B."/>
            <person name="Gainer-Dewar J."/>
            <person name="Goldberg J."/>
            <person name="Griggs A."/>
            <person name="Gujja S."/>
            <person name="Hansen M."/>
            <person name="Howarth C."/>
            <person name="Imamovic A."/>
            <person name="Ireland A."/>
            <person name="Larimer J."/>
            <person name="McCowan C."/>
            <person name="Murphy C."/>
            <person name="Pearson M."/>
            <person name="Poon T.W."/>
            <person name="Priest M."/>
            <person name="Roberts A."/>
            <person name="Saif S."/>
            <person name="Shea T."/>
            <person name="Sisk P."/>
            <person name="Sykes S."/>
            <person name="Wortman J."/>
            <person name="Nusbaum C."/>
            <person name="Birren B."/>
        </authorList>
    </citation>
    <scope>NUCLEOTIDE SEQUENCE [LARGE SCALE GENOMIC DNA]</scope>
    <source>
        <strain evidence="1 2">CBS 617.96</strain>
    </source>
</reference>
<evidence type="ECO:0000313" key="1">
    <source>
        <dbReference type="EMBL" id="EXJ93725.1"/>
    </source>
</evidence>
<dbReference type="Gene3D" id="3.40.50.150">
    <property type="entry name" value="Vaccinia Virus protein VP39"/>
    <property type="match status" value="1"/>
</dbReference>
<dbReference type="HOGENOM" id="CLU_010595_10_1_1"/>
<dbReference type="STRING" id="1182541.W9YVL1"/>
<comment type="caution">
    <text evidence="1">The sequence shown here is derived from an EMBL/GenBank/DDBJ whole genome shotgun (WGS) entry which is preliminary data.</text>
</comment>
<dbReference type="PANTHER" id="PTHR43591">
    <property type="entry name" value="METHYLTRANSFERASE"/>
    <property type="match status" value="1"/>
</dbReference>
<accession>W9YVL1</accession>
<dbReference type="InterPro" id="IPR029063">
    <property type="entry name" value="SAM-dependent_MTases_sf"/>
</dbReference>
<dbReference type="RefSeq" id="XP_007721219.1">
    <property type="nucleotide sequence ID" value="XM_007723029.1"/>
</dbReference>
<dbReference type="PANTHER" id="PTHR43591:SF24">
    <property type="entry name" value="2-METHOXY-6-POLYPRENYL-1,4-BENZOQUINOL METHYLASE, MITOCHONDRIAL"/>
    <property type="match status" value="1"/>
</dbReference>
<dbReference type="OrthoDB" id="506498at2759"/>
<sequence length="314" mass="36330">MAAESFDGELFNRKVTYHDREYQDYALRRESYLAPIDLEEETRLRDQHELMKLIYRDWDNSLHPNFIEDPESVLDCGFGSGDWAYDLAEYDPNCTVMGVDICPLMAPPDQLDNMDLQIANLNDRMDFVEPGTFDLIHSRFVANGIAATRWPNYIRDIHRLLRKDGWVQLTEWDLNFRSEAGNTDALQALQEWTRVYTQSLGLTSRPEGRKSARVAQDCETWLRMAGFANVSTDVRDVATCPWPADAHQRNIGEANLSNMKDLIRSMALYPVTKRQLRNIEQFQVLVDEACSELGNVDAKPYIRLYRDPHVKAMK</sequence>
<proteinExistence type="predicted"/>
<dbReference type="eggNOG" id="ENOG502RBCG">
    <property type="taxonomic scope" value="Eukaryota"/>
</dbReference>
<evidence type="ECO:0008006" key="3">
    <source>
        <dbReference type="Google" id="ProtNLM"/>
    </source>
</evidence>
<dbReference type="GeneID" id="19157018"/>
<gene>
    <name evidence="1" type="ORF">A1O1_02118</name>
</gene>
<dbReference type="CDD" id="cd02440">
    <property type="entry name" value="AdoMet_MTases"/>
    <property type="match status" value="1"/>
</dbReference>
<dbReference type="SUPFAM" id="SSF53335">
    <property type="entry name" value="S-adenosyl-L-methionine-dependent methyltransferases"/>
    <property type="match status" value="1"/>
</dbReference>
<name>W9YVL1_9EURO</name>
<dbReference type="Proteomes" id="UP000019484">
    <property type="component" value="Unassembled WGS sequence"/>
</dbReference>